<dbReference type="RefSeq" id="WP_272087056.1">
    <property type="nucleotide sequence ID" value="NZ_JAQNDL010000001.1"/>
</dbReference>
<evidence type="ECO:0000313" key="2">
    <source>
        <dbReference type="EMBL" id="MDC0718576.1"/>
    </source>
</evidence>
<gene>
    <name evidence="2" type="ORF">POL25_16830</name>
</gene>
<feature type="compositionally biased region" description="Polar residues" evidence="1">
    <location>
        <begin position="62"/>
        <end position="78"/>
    </location>
</feature>
<accession>A0ABT5E1I4</accession>
<proteinExistence type="predicted"/>
<evidence type="ECO:0000313" key="3">
    <source>
        <dbReference type="Proteomes" id="UP001221686"/>
    </source>
</evidence>
<evidence type="ECO:0000256" key="1">
    <source>
        <dbReference type="SAM" id="MobiDB-lite"/>
    </source>
</evidence>
<dbReference type="EMBL" id="JAQNDL010000001">
    <property type="protein sequence ID" value="MDC0718576.1"/>
    <property type="molecule type" value="Genomic_DNA"/>
</dbReference>
<feature type="region of interest" description="Disordered" evidence="1">
    <location>
        <begin position="60"/>
        <end position="89"/>
    </location>
</feature>
<comment type="caution">
    <text evidence="2">The sequence shown here is derived from an EMBL/GenBank/DDBJ whole genome shotgun (WGS) entry which is preliminary data.</text>
</comment>
<name>A0ABT5E1I4_9BACT</name>
<dbReference type="Proteomes" id="UP001221686">
    <property type="component" value="Unassembled WGS sequence"/>
</dbReference>
<reference evidence="2 3" key="1">
    <citation type="submission" date="2022-11" db="EMBL/GenBank/DDBJ databases">
        <title>Minimal conservation of predation-associated metabolite biosynthetic gene clusters underscores biosynthetic potential of Myxococcota including descriptions for ten novel species: Archangium lansinium sp. nov., Myxococcus landrumus sp. nov., Nannocystis bai.</title>
        <authorList>
            <person name="Ahearne A."/>
            <person name="Stevens C."/>
            <person name="Dowd S."/>
        </authorList>
    </citation>
    <scope>NUCLEOTIDE SEQUENCE [LARGE SCALE GENOMIC DNA]</scope>
    <source>
        <strain evidence="2 3">BB15-2</strain>
    </source>
</reference>
<protein>
    <submittedName>
        <fullName evidence="2">Uncharacterized protein</fullName>
    </submittedName>
</protein>
<keyword evidence="3" id="KW-1185">Reference proteome</keyword>
<organism evidence="2 3">
    <name type="scientific">Nannocystis bainbridge</name>
    <dbReference type="NCBI Taxonomy" id="2995303"/>
    <lineage>
        <taxon>Bacteria</taxon>
        <taxon>Pseudomonadati</taxon>
        <taxon>Myxococcota</taxon>
        <taxon>Polyangia</taxon>
        <taxon>Nannocystales</taxon>
        <taxon>Nannocystaceae</taxon>
        <taxon>Nannocystis</taxon>
    </lineage>
</organism>
<sequence length="119" mass="13104">MPEGTCLEGQAASVRVHVDLRGWRREARAAATERQQPIEQVEAVLLPAVDVVLGAAERSMKPGTQSAGVSPSARQQPLETGCRTRPTRRAARSYLRMRRRNVYGTCCEGHVESDMSLKT</sequence>